<dbReference type="InterPro" id="IPR058922">
    <property type="entry name" value="WHD_DRP"/>
</dbReference>
<keyword evidence="3" id="KW-0677">Repeat</keyword>
<organism evidence="6 7">
    <name type="scientific">Panicum virgatum</name>
    <name type="common">Blackwell switchgrass</name>
    <dbReference type="NCBI Taxonomy" id="38727"/>
    <lineage>
        <taxon>Eukaryota</taxon>
        <taxon>Viridiplantae</taxon>
        <taxon>Streptophyta</taxon>
        <taxon>Embryophyta</taxon>
        <taxon>Tracheophyta</taxon>
        <taxon>Spermatophyta</taxon>
        <taxon>Magnoliopsida</taxon>
        <taxon>Liliopsida</taxon>
        <taxon>Poales</taxon>
        <taxon>Poaceae</taxon>
        <taxon>PACMAD clade</taxon>
        <taxon>Panicoideae</taxon>
        <taxon>Panicodae</taxon>
        <taxon>Paniceae</taxon>
        <taxon>Panicinae</taxon>
        <taxon>Panicum</taxon>
        <taxon>Panicum sect. Hiantes</taxon>
    </lineage>
</organism>
<dbReference type="InterPro" id="IPR001245">
    <property type="entry name" value="Ser-Thr/Tyr_kinase_cat_dom"/>
</dbReference>
<dbReference type="Gene3D" id="1.10.510.10">
    <property type="entry name" value="Transferase(Phosphotransferase) domain 1"/>
    <property type="match status" value="1"/>
</dbReference>
<feature type="domain" description="Protein kinase" evidence="5">
    <location>
        <begin position="1232"/>
        <end position="1478"/>
    </location>
</feature>
<accession>A0A8T0W5K0</accession>
<name>A0A8T0W5K0_PANVG</name>
<dbReference type="GO" id="GO:0043531">
    <property type="term" value="F:ADP binding"/>
    <property type="evidence" value="ECO:0007669"/>
    <property type="project" value="InterPro"/>
</dbReference>
<dbReference type="PANTHER" id="PTHR36766:SF62">
    <property type="entry name" value="AAA+ ATPASE DOMAIN-CONTAINING PROTEIN"/>
    <property type="match status" value="1"/>
</dbReference>
<keyword evidence="4" id="KW-0611">Plant defense</keyword>
<dbReference type="InterPro" id="IPR003591">
    <property type="entry name" value="Leu-rich_rpt_typical-subtyp"/>
</dbReference>
<dbReference type="InterPro" id="IPR042197">
    <property type="entry name" value="Apaf_helical"/>
</dbReference>
<dbReference type="GO" id="GO:0005524">
    <property type="term" value="F:ATP binding"/>
    <property type="evidence" value="ECO:0007669"/>
    <property type="project" value="InterPro"/>
</dbReference>
<dbReference type="InterPro" id="IPR000719">
    <property type="entry name" value="Prot_kinase_dom"/>
</dbReference>
<comment type="similarity">
    <text evidence="1">Belongs to the protein kinase superfamily. TKL Ser/Thr protein kinase family. ROCO subfamily.</text>
</comment>
<proteinExistence type="inferred from homology"/>
<dbReference type="Pfam" id="PF07714">
    <property type="entry name" value="PK_Tyr_Ser-Thr"/>
    <property type="match status" value="1"/>
</dbReference>
<gene>
    <name evidence="6" type="ORF">PVAP13_2KG214691</name>
</gene>
<dbReference type="Proteomes" id="UP000823388">
    <property type="component" value="Chromosome 2K"/>
</dbReference>
<dbReference type="Gene3D" id="3.30.200.20">
    <property type="entry name" value="Phosphorylase Kinase, domain 1"/>
    <property type="match status" value="1"/>
</dbReference>
<dbReference type="InterPro" id="IPR055414">
    <property type="entry name" value="LRR_R13L4/SHOC2-like"/>
</dbReference>
<dbReference type="SUPFAM" id="SSF52058">
    <property type="entry name" value="L domain-like"/>
    <property type="match status" value="2"/>
</dbReference>
<dbReference type="SMART" id="SM00369">
    <property type="entry name" value="LRR_TYP"/>
    <property type="match status" value="3"/>
</dbReference>
<keyword evidence="7" id="KW-1185">Reference proteome</keyword>
<dbReference type="EMBL" id="CM029039">
    <property type="protein sequence ID" value="KAG2642810.1"/>
    <property type="molecule type" value="Genomic_DNA"/>
</dbReference>
<keyword evidence="2" id="KW-0433">Leucine-rich repeat</keyword>
<dbReference type="PANTHER" id="PTHR36766">
    <property type="entry name" value="PLANT BROAD-SPECTRUM MILDEW RESISTANCE PROTEIN RPW8"/>
    <property type="match status" value="1"/>
</dbReference>
<dbReference type="Gene3D" id="3.40.50.300">
    <property type="entry name" value="P-loop containing nucleotide triphosphate hydrolases"/>
    <property type="match status" value="1"/>
</dbReference>
<dbReference type="SUPFAM" id="SSF52540">
    <property type="entry name" value="P-loop containing nucleoside triphosphate hydrolases"/>
    <property type="match status" value="1"/>
</dbReference>
<evidence type="ECO:0000256" key="3">
    <source>
        <dbReference type="ARBA" id="ARBA00022737"/>
    </source>
</evidence>
<dbReference type="InterPro" id="IPR011009">
    <property type="entry name" value="Kinase-like_dom_sf"/>
</dbReference>
<evidence type="ECO:0000256" key="1">
    <source>
        <dbReference type="ARBA" id="ARBA00008171"/>
    </source>
</evidence>
<dbReference type="InterPro" id="IPR027417">
    <property type="entry name" value="P-loop_NTPase"/>
</dbReference>
<evidence type="ECO:0000256" key="4">
    <source>
        <dbReference type="ARBA" id="ARBA00022821"/>
    </source>
</evidence>
<dbReference type="GO" id="GO:0004674">
    <property type="term" value="F:protein serine/threonine kinase activity"/>
    <property type="evidence" value="ECO:0007669"/>
    <property type="project" value="UniProtKB-EC"/>
</dbReference>
<dbReference type="Gene3D" id="1.10.8.430">
    <property type="entry name" value="Helical domain of apoptotic protease-activating factors"/>
    <property type="match status" value="1"/>
</dbReference>
<dbReference type="SUPFAM" id="SSF56112">
    <property type="entry name" value="Protein kinase-like (PK-like)"/>
    <property type="match status" value="1"/>
</dbReference>
<dbReference type="InterPro" id="IPR056789">
    <property type="entry name" value="LRR_R13L1-DRL21"/>
</dbReference>
<evidence type="ECO:0000313" key="6">
    <source>
        <dbReference type="EMBL" id="KAG2642810.1"/>
    </source>
</evidence>
<dbReference type="Pfam" id="PF23559">
    <property type="entry name" value="WHD_DRP"/>
    <property type="match status" value="1"/>
</dbReference>
<dbReference type="Pfam" id="PF23598">
    <property type="entry name" value="LRR_14"/>
    <property type="match status" value="1"/>
</dbReference>
<protein>
    <recommendedName>
        <fullName evidence="5">Protein kinase domain-containing protein</fullName>
    </recommendedName>
</protein>
<dbReference type="InterPro" id="IPR032675">
    <property type="entry name" value="LRR_dom_sf"/>
</dbReference>
<dbReference type="Pfam" id="PF25019">
    <property type="entry name" value="LRR_R13L1-DRL21"/>
    <property type="match status" value="1"/>
</dbReference>
<dbReference type="PRINTS" id="PR00364">
    <property type="entry name" value="DISEASERSIST"/>
</dbReference>
<reference evidence="6" key="1">
    <citation type="submission" date="2020-05" db="EMBL/GenBank/DDBJ databases">
        <title>WGS assembly of Panicum virgatum.</title>
        <authorList>
            <person name="Lovell J.T."/>
            <person name="Jenkins J."/>
            <person name="Shu S."/>
            <person name="Juenger T.E."/>
            <person name="Schmutz J."/>
        </authorList>
    </citation>
    <scope>NUCLEOTIDE SEQUENCE</scope>
    <source>
        <strain evidence="6">AP13</strain>
    </source>
</reference>
<dbReference type="InterPro" id="IPR002182">
    <property type="entry name" value="NB-ARC"/>
</dbReference>
<dbReference type="GO" id="GO:0006952">
    <property type="term" value="P:defense response"/>
    <property type="evidence" value="ECO:0007669"/>
    <property type="project" value="UniProtKB-KW"/>
</dbReference>
<evidence type="ECO:0000256" key="2">
    <source>
        <dbReference type="ARBA" id="ARBA00022614"/>
    </source>
</evidence>
<comment type="caution">
    <text evidence="6">The sequence shown here is derived from an EMBL/GenBank/DDBJ whole genome shotgun (WGS) entry which is preliminary data.</text>
</comment>
<dbReference type="PROSITE" id="PS50011">
    <property type="entry name" value="PROTEIN_KINASE_DOM"/>
    <property type="match status" value="1"/>
</dbReference>
<evidence type="ECO:0000259" key="5">
    <source>
        <dbReference type="PROSITE" id="PS50011"/>
    </source>
</evidence>
<sequence>MGAIKQVAYDAEDLLDEFEDHSSTKAQTSGCIAEAAPLCRACPFLLHSPSANRTKGIRRRLDFSAKDSVIFSLMQYSCLDAEKFDNRVFDTAAIVGRGNDKAKIKDMLLQSNADKLSVIPIVGMVGLGKTTLARLIFLDQEERWNFDCRIWICLNRKLDLKKVASDIILECNHTEGNLLDVHTDSEIEGNFQLLKNSLQQALHGKRCLLVLDDLSSTDKSQLDELKEMLKATNECIKVLVTTSSKITAELVHTIPPYQLRPLSEADSWTIFSQKASGNWDGNSAHLMEVGKEIVKRCEGIPLLTHSLSSVVQNQVTNVWLAARDEEIRKLERRLATKVELFSPLYRIYYDFPSTIKLCILYLSIFPKGSAIDKEKLIRQWIALEIIGSKHDSLPSYVHGEMCIQDLLSTYFLQVENMHSVYGMDNGIVPTSLYIHNFIHEFTRYVACDDIIILDGSEMQKGSGKRQAFQYALLTCYRGQSTLSHSLLTRIRALHLRSSEAITIHREAFELLKHLRVLNLSGCYIGELPASIGHLEHLKYLDVSGIQIQTLPSSLSRLTNLEVLDLSKTFLKELPSFIGNFQNLKYLNMHGCNKLQNLPSSLGHLQRLQHIRLSCCNIAALPDSICNLHDLRILDISRCTELLNLPPLFGNLMNLEDLRLSSCFNLKQLPLSFGNLYFLRFLNLSSCYELQLLPESFINLEKLEVLILRRCCRLQNLPPSFATIKYLRILDLAGCEAVHVSTGMLTTNLEYLNLQRCLNLQTQPYYFENFNKLKFLNLSQCLPTTDCLKSVSNLFNLEYLNLSGNFIDIHISFSRLQKLHTLDLTDCAPIHQSSNVHQIWPDIVGKITGLRFVLTKDPVLVASTLEPIRCSVDYDEQSLINTDELVITDTTGDSRGLSIAKRLNLQNRPELRFLKLEWALSSQSAADELIEYVNEEGVLEKLQPNETLEQFELVRYMGCAFPTWMTNKLMTSLPYLVNLCLFHLPNCTALPPLGCLRNLRYLHIKDMPYLIHLDMGLSGVPESFRKLTQLKLETLNLKELPILLSDDMENPSFMFPALEELSILSCSNLIFKPSLPKCAKYVIKESNMVLQCGQPSGPLPSPSPAKIEISGCIIPSDWLQWFKSMQTIEKLLEIQGTQEPSCSTIPNESVSSSYMTMPHTGINSSTIVKPSPRCSTASEHSVDPISSSKLRMLSKGIPSTLRMLDKSEMSAQIRGDGSLNLSLEQVQKATRNFSSLLKLGEGRIWTVYKAVLPDKQIVTIRRAKQGHMEEARHLMKVNLLTEINHQSLVRFLGFIDEGNECIRITEYVPNGTLRQHLHDQHKRILDFNQRIVIALDVAIALTYLLLSSGQAVICYNLKTSNILLTESYRAKVCCSELSGSGYVMPVSGAAGYIDPEYLRTFELTVKSDVYSFGIILLEILSSHGPQDWNALMNHQNSSSWTMERVVQWALEKFYDDLMNEVLDYRMEDRVAGEVLRDWLGLALICVAPRCNDRPSIEVVGERLWKIWKDHRRNIGETHEYQGSWEEFVEQEGILRHQKSVPKIIFAPSATKEEWSGYIKQIELVQEGYLRSASFEDITVSPR</sequence>
<dbReference type="Pfam" id="PF00931">
    <property type="entry name" value="NB-ARC"/>
    <property type="match status" value="1"/>
</dbReference>
<dbReference type="Gene3D" id="3.80.10.10">
    <property type="entry name" value="Ribonuclease Inhibitor"/>
    <property type="match status" value="3"/>
</dbReference>
<evidence type="ECO:0000313" key="7">
    <source>
        <dbReference type="Proteomes" id="UP000823388"/>
    </source>
</evidence>